<evidence type="ECO:0000256" key="18">
    <source>
        <dbReference type="ARBA" id="ARBA00066561"/>
    </source>
</evidence>
<keyword evidence="24" id="KW-1185">Reference proteome</keyword>
<evidence type="ECO:0000256" key="19">
    <source>
        <dbReference type="SAM" id="Phobius"/>
    </source>
</evidence>
<evidence type="ECO:0000256" key="6">
    <source>
        <dbReference type="ARBA" id="ARBA00022670"/>
    </source>
</evidence>
<evidence type="ECO:0000256" key="2">
    <source>
        <dbReference type="ARBA" id="ARBA00004401"/>
    </source>
</evidence>
<evidence type="ECO:0000256" key="11">
    <source>
        <dbReference type="ARBA" id="ARBA00022968"/>
    </source>
</evidence>
<feature type="domain" description="PA" evidence="20">
    <location>
        <begin position="185"/>
        <end position="271"/>
    </location>
</feature>
<accession>A0A8S4PGL7</accession>
<keyword evidence="12 19" id="KW-1133">Transmembrane helix</keyword>
<keyword evidence="11" id="KW-0735">Signal-anchor</keyword>
<dbReference type="SUPFAM" id="SSF47672">
    <property type="entry name" value="Transferrin receptor-like dimerisation domain"/>
    <property type="match status" value="1"/>
</dbReference>
<feature type="domain" description="Peptidase M28" evidence="22">
    <location>
        <begin position="368"/>
        <end position="557"/>
    </location>
</feature>
<protein>
    <recommendedName>
        <fullName evidence="18">glutamate carboxypeptidase II</fullName>
        <ecNumber evidence="18">3.4.17.21</ecNumber>
    </recommendedName>
</protein>
<keyword evidence="5" id="KW-1003">Cell membrane</keyword>
<comment type="similarity">
    <text evidence="3">Belongs to the peptidase M28 family. M28B subfamily.</text>
</comment>
<evidence type="ECO:0000256" key="15">
    <source>
        <dbReference type="ARBA" id="ARBA00023136"/>
    </source>
</evidence>
<comment type="subcellular location">
    <subcellularLocation>
        <location evidence="2">Cell membrane</location>
        <topology evidence="2">Single-pass type II membrane protein</topology>
    </subcellularLocation>
</comment>
<dbReference type="Pfam" id="PF02225">
    <property type="entry name" value="PA"/>
    <property type="match status" value="1"/>
</dbReference>
<keyword evidence="14" id="KW-0482">Metalloprotease</keyword>
<evidence type="ECO:0000256" key="7">
    <source>
        <dbReference type="ARBA" id="ARBA00022692"/>
    </source>
</evidence>
<dbReference type="InterPro" id="IPR036757">
    <property type="entry name" value="TFR-like_dimer_dom_sf"/>
</dbReference>
<dbReference type="CDD" id="cd08022">
    <property type="entry name" value="M28_PSMA_like"/>
    <property type="match status" value="1"/>
</dbReference>
<keyword evidence="8" id="KW-0479">Metal-binding</keyword>
<keyword evidence="16" id="KW-0325">Glycoprotein</keyword>
<organism evidence="23 24">
    <name type="scientific">Owenia fusiformis</name>
    <name type="common">Polychaete worm</name>
    <dbReference type="NCBI Taxonomy" id="6347"/>
    <lineage>
        <taxon>Eukaryota</taxon>
        <taxon>Metazoa</taxon>
        <taxon>Spiralia</taxon>
        <taxon>Lophotrochozoa</taxon>
        <taxon>Annelida</taxon>
        <taxon>Polychaeta</taxon>
        <taxon>Sedentaria</taxon>
        <taxon>Canalipalpata</taxon>
        <taxon>Sabellida</taxon>
        <taxon>Oweniida</taxon>
        <taxon>Oweniidae</taxon>
        <taxon>Owenia</taxon>
    </lineage>
</organism>
<dbReference type="GO" id="GO:0004181">
    <property type="term" value="F:metallocarboxypeptidase activity"/>
    <property type="evidence" value="ECO:0007669"/>
    <property type="project" value="UniProtKB-EC"/>
</dbReference>
<dbReference type="EC" id="3.4.17.21" evidence="18"/>
<evidence type="ECO:0000256" key="16">
    <source>
        <dbReference type="ARBA" id="ARBA00023180"/>
    </source>
</evidence>
<dbReference type="FunFam" id="1.20.930.40:FF:000001">
    <property type="entry name" value="N-acetylated-alpha-linked acidic dipeptidase 2"/>
    <property type="match status" value="1"/>
</dbReference>
<dbReference type="PANTHER" id="PTHR10404:SF77">
    <property type="entry name" value="GLUTAMATE CARBOXYPEPTIDASE 2 HOMOLOG"/>
    <property type="match status" value="1"/>
</dbReference>
<evidence type="ECO:0000256" key="14">
    <source>
        <dbReference type="ARBA" id="ARBA00023049"/>
    </source>
</evidence>
<feature type="transmembrane region" description="Helical" evidence="19">
    <location>
        <begin position="23"/>
        <end position="44"/>
    </location>
</feature>
<dbReference type="InterPro" id="IPR007484">
    <property type="entry name" value="Peptidase_M28"/>
</dbReference>
<comment type="catalytic activity">
    <reaction evidence="17">
        <text>Release of an unsubstituted, C-terminal glutamyl residue, typically from Ac-Asp-Glu or folylpoly-gamma-glutamates.</text>
        <dbReference type="EC" id="3.4.17.21"/>
    </reaction>
</comment>
<keyword evidence="9" id="KW-0378">Hydrolase</keyword>
<dbReference type="GO" id="GO:0006508">
    <property type="term" value="P:proteolysis"/>
    <property type="evidence" value="ECO:0007669"/>
    <property type="project" value="UniProtKB-KW"/>
</dbReference>
<evidence type="ECO:0000256" key="17">
    <source>
        <dbReference type="ARBA" id="ARBA00052003"/>
    </source>
</evidence>
<evidence type="ECO:0000256" key="10">
    <source>
        <dbReference type="ARBA" id="ARBA00022833"/>
    </source>
</evidence>
<dbReference type="InterPro" id="IPR039373">
    <property type="entry name" value="Peptidase_M28B"/>
</dbReference>
<dbReference type="CDD" id="cd02121">
    <property type="entry name" value="PA_GCPII_like"/>
    <property type="match status" value="1"/>
</dbReference>
<dbReference type="Gene3D" id="1.20.930.40">
    <property type="entry name" value="Transferrin receptor-like, dimerisation domain"/>
    <property type="match status" value="1"/>
</dbReference>
<evidence type="ECO:0000256" key="1">
    <source>
        <dbReference type="ARBA" id="ARBA00001947"/>
    </source>
</evidence>
<keyword evidence="15 19" id="KW-0472">Membrane</keyword>
<dbReference type="InterPro" id="IPR003137">
    <property type="entry name" value="PA_domain"/>
</dbReference>
<gene>
    <name evidence="23" type="ORF">OFUS_LOCUS17582</name>
</gene>
<evidence type="ECO:0000313" key="23">
    <source>
        <dbReference type="EMBL" id="CAH1792640.1"/>
    </source>
</evidence>
<dbReference type="FunFam" id="3.40.630.10:FF:000089">
    <property type="entry name" value="N-acetylated alpha-linked acidic dipeptidase like 1"/>
    <property type="match status" value="1"/>
</dbReference>
<evidence type="ECO:0000256" key="8">
    <source>
        <dbReference type="ARBA" id="ARBA00022723"/>
    </source>
</evidence>
<dbReference type="FunFam" id="3.50.30.30:FF:000002">
    <property type="entry name" value="N-acetylated-alpha-linked acidic dipeptidase 2"/>
    <property type="match status" value="1"/>
</dbReference>
<evidence type="ECO:0000259" key="20">
    <source>
        <dbReference type="Pfam" id="PF02225"/>
    </source>
</evidence>
<evidence type="ECO:0000313" key="24">
    <source>
        <dbReference type="Proteomes" id="UP000749559"/>
    </source>
</evidence>
<keyword evidence="6" id="KW-0645">Protease</keyword>
<dbReference type="Pfam" id="PF04389">
    <property type="entry name" value="Peptidase_M28"/>
    <property type="match status" value="1"/>
</dbReference>
<evidence type="ECO:0000256" key="4">
    <source>
        <dbReference type="ARBA" id="ARBA00011738"/>
    </source>
</evidence>
<evidence type="ECO:0000256" key="13">
    <source>
        <dbReference type="ARBA" id="ARBA00022997"/>
    </source>
</evidence>
<dbReference type="GO" id="GO:0005886">
    <property type="term" value="C:plasma membrane"/>
    <property type="evidence" value="ECO:0007669"/>
    <property type="project" value="UniProtKB-SubCell"/>
</dbReference>
<dbReference type="OrthoDB" id="5841748at2759"/>
<reference evidence="23" key="1">
    <citation type="submission" date="2022-03" db="EMBL/GenBank/DDBJ databases">
        <authorList>
            <person name="Martin C."/>
        </authorList>
    </citation>
    <scope>NUCLEOTIDE SEQUENCE</scope>
</reference>
<evidence type="ECO:0000256" key="9">
    <source>
        <dbReference type="ARBA" id="ARBA00022801"/>
    </source>
</evidence>
<name>A0A8S4PGL7_OWEFU</name>
<keyword evidence="7 19" id="KW-0812">Transmembrane</keyword>
<comment type="caution">
    <text evidence="23">The sequence shown here is derived from an EMBL/GenBank/DDBJ whole genome shotgun (WGS) entry which is preliminary data.</text>
</comment>
<evidence type="ECO:0000259" key="22">
    <source>
        <dbReference type="Pfam" id="PF04389"/>
    </source>
</evidence>
<dbReference type="InterPro" id="IPR046450">
    <property type="entry name" value="PA_dom_sf"/>
</dbReference>
<evidence type="ECO:0000256" key="5">
    <source>
        <dbReference type="ARBA" id="ARBA00022475"/>
    </source>
</evidence>
<dbReference type="Proteomes" id="UP000749559">
    <property type="component" value="Unassembled WGS sequence"/>
</dbReference>
<keyword evidence="13" id="KW-0224">Dipeptidase</keyword>
<dbReference type="SUPFAM" id="SSF53187">
    <property type="entry name" value="Zn-dependent exopeptidases"/>
    <property type="match status" value="1"/>
</dbReference>
<evidence type="ECO:0000256" key="12">
    <source>
        <dbReference type="ARBA" id="ARBA00022989"/>
    </source>
</evidence>
<proteinExistence type="inferred from homology"/>
<dbReference type="InterPro" id="IPR007365">
    <property type="entry name" value="TFR-like_dimer_dom"/>
</dbReference>
<dbReference type="Gene3D" id="3.50.30.30">
    <property type="match status" value="1"/>
</dbReference>
<dbReference type="Pfam" id="PF04253">
    <property type="entry name" value="TFR_dimer"/>
    <property type="match status" value="1"/>
</dbReference>
<dbReference type="GO" id="GO:0016805">
    <property type="term" value="F:dipeptidase activity"/>
    <property type="evidence" value="ECO:0007669"/>
    <property type="project" value="UniProtKB-KW"/>
</dbReference>
<evidence type="ECO:0000256" key="3">
    <source>
        <dbReference type="ARBA" id="ARBA00005634"/>
    </source>
</evidence>
<keyword evidence="10" id="KW-0862">Zinc</keyword>
<dbReference type="Gene3D" id="3.40.630.10">
    <property type="entry name" value="Zn peptidases"/>
    <property type="match status" value="1"/>
</dbReference>
<sequence length="766" mass="85857">MSDMYSLDSSTGLSSNKSSKRPLIIATVVAAVVGIAIGVLIGYFSRTVPAAERITNPDYERLIKEADPGITQFLIDEISNVNIENNLRYLTLKPHLAGTPEDFELANYLKKEWLKNGIEEVDTVPYDILLDYPGNVTINPNLVQIFSKDGDEIYTASVTEKVLDKQQERSDIVPPFLAYAKNGTVEGELVYANYGSIDDFKKLTDDLGVNVTGKIAIVRYGRLFRGDKVKHAAMFGAIGCIIYSDPKDFTMPGEPVFPKSWWKPGSAVQRGSTMEGYGDPLTPAYPANEFAYRKEIKDAEGLPTIPAHPIGYDDAIHFFESFNETTQEVPEEWKGGMNITYRLGGAMKDGRKVKLTVQNERQVKRTYNTIGYIKGDVEPDRYVLIGNHRDAWVFGAIDPTSGTAVLLELSRVFGKLLKERNWRPRRTIVFCSWGSEEYGLIGSTEWVEEYIKNIATRSVGYLNVDIAATWHYKLKVSATPLLYNVTHIATKRVPDPEPNLFSNVYESWRTRNPANSSDSDSLPAIGNLGAGSDYAPFLQRIGIPAIDFTYTYDTNKWKIASYPLYHTGYEMFSLVKNYTDPEFKWHQSMGRIAGETLRILSDTLLLPVDVRNYATQIATMFATIKAVHNDRVVAKGLKFDYFESAVNNFTKATNDFHGSLAQVNLKDPIAVRMANDKMMMLERAFIDPLGLPRRPLYRHVVYAPSVRDSYTGAGFPGLTDALYDIDSLAGDESTERWIEVEQQLAVTAFTIQSAATTLMGHVKLFH</sequence>
<dbReference type="GO" id="GO:0046872">
    <property type="term" value="F:metal ion binding"/>
    <property type="evidence" value="ECO:0007669"/>
    <property type="project" value="UniProtKB-KW"/>
</dbReference>
<dbReference type="SUPFAM" id="SSF52025">
    <property type="entry name" value="PA domain"/>
    <property type="match status" value="1"/>
</dbReference>
<dbReference type="PANTHER" id="PTHR10404">
    <property type="entry name" value="N-ACETYLATED-ALPHA-LINKED ACIDIC DIPEPTIDASE"/>
    <property type="match status" value="1"/>
</dbReference>
<feature type="domain" description="Transferrin receptor-like dimerisation" evidence="21">
    <location>
        <begin position="638"/>
        <end position="758"/>
    </location>
</feature>
<dbReference type="EMBL" id="CAIIXF020000008">
    <property type="protein sequence ID" value="CAH1792640.1"/>
    <property type="molecule type" value="Genomic_DNA"/>
</dbReference>
<dbReference type="AlphaFoldDB" id="A0A8S4PGL7"/>
<evidence type="ECO:0000259" key="21">
    <source>
        <dbReference type="Pfam" id="PF04253"/>
    </source>
</evidence>
<comment type="cofactor">
    <cofactor evidence="1">
        <name>Zn(2+)</name>
        <dbReference type="ChEBI" id="CHEBI:29105"/>
    </cofactor>
</comment>
<comment type="subunit">
    <text evidence="4">Homodimer.</text>
</comment>